<sequence>MVKIQDLINDAKCFEVVRDLRWPAGVRCPHCADEH</sequence>
<protein>
    <submittedName>
        <fullName evidence="2">DDE transposase</fullName>
    </submittedName>
</protein>
<dbReference type="InterPro" id="IPR024442">
    <property type="entry name" value="Transposase_Zn_ribbon"/>
</dbReference>
<evidence type="ECO:0000313" key="3">
    <source>
        <dbReference type="Proteomes" id="UP000253831"/>
    </source>
</evidence>
<name>A0A369XTP5_9PROT</name>
<dbReference type="EMBL" id="QPGA01000002">
    <property type="protein sequence ID" value="RDE52196.1"/>
    <property type="molecule type" value="Genomic_DNA"/>
</dbReference>
<feature type="non-terminal residue" evidence="2">
    <location>
        <position position="35"/>
    </location>
</feature>
<dbReference type="Proteomes" id="UP000253831">
    <property type="component" value="Unassembled WGS sequence"/>
</dbReference>
<evidence type="ECO:0000313" key="2">
    <source>
        <dbReference type="EMBL" id="RDE52196.1"/>
    </source>
</evidence>
<gene>
    <name evidence="2" type="ORF">DVS81_02105</name>
</gene>
<reference evidence="2 3" key="1">
    <citation type="submission" date="2018-05" db="EMBL/GenBank/DDBJ databases">
        <title>Integrated omic analyses show evidence that a Ca. Accumulibacter phosphatis strain performs denitrification under micro-aerobic conditions.</title>
        <authorList>
            <person name="Camejo P.Y."/>
            <person name="Katherine M.D."/>
            <person name="Daniel N.R."/>
        </authorList>
    </citation>
    <scope>NUCLEOTIDE SEQUENCE [LARGE SCALE GENOMIC DNA]</scope>
    <source>
        <strain evidence="2">UW-LDO-IC</strain>
    </source>
</reference>
<evidence type="ECO:0000259" key="1">
    <source>
        <dbReference type="Pfam" id="PF12760"/>
    </source>
</evidence>
<comment type="caution">
    <text evidence="2">The sequence shown here is derived from an EMBL/GenBank/DDBJ whole genome shotgun (WGS) entry which is preliminary data.</text>
</comment>
<accession>A0A369XTP5</accession>
<dbReference type="AlphaFoldDB" id="A0A369XTP5"/>
<proteinExistence type="predicted"/>
<feature type="domain" description="Transposase zinc-ribbon" evidence="1">
    <location>
        <begin position="9"/>
        <end position="33"/>
    </location>
</feature>
<dbReference type="Pfam" id="PF12760">
    <property type="entry name" value="Zn_ribbon_IS1595"/>
    <property type="match status" value="1"/>
</dbReference>
<organism evidence="2 3">
    <name type="scientific">Candidatus Accumulibacter meliphilus</name>
    <dbReference type="NCBI Taxonomy" id="2211374"/>
    <lineage>
        <taxon>Bacteria</taxon>
        <taxon>Pseudomonadati</taxon>
        <taxon>Pseudomonadota</taxon>
        <taxon>Betaproteobacteria</taxon>
        <taxon>Candidatus Accumulibacter</taxon>
    </lineage>
</organism>